<feature type="transmembrane region" description="Helical" evidence="8">
    <location>
        <begin position="342"/>
        <end position="360"/>
    </location>
</feature>
<feature type="transmembrane region" description="Helical" evidence="8">
    <location>
        <begin position="309"/>
        <end position="330"/>
    </location>
</feature>
<evidence type="ECO:0000256" key="2">
    <source>
        <dbReference type="ARBA" id="ARBA00008537"/>
    </source>
</evidence>
<dbReference type="Proteomes" id="UP000215896">
    <property type="component" value="Unassembled WGS sequence"/>
</dbReference>
<dbReference type="PANTHER" id="PTHR42718:SF9">
    <property type="entry name" value="MAJOR FACILITATOR SUPERFAMILY MULTIDRUG TRANSPORTER MFSC"/>
    <property type="match status" value="1"/>
</dbReference>
<keyword evidence="4" id="KW-1003">Cell membrane</keyword>
<dbReference type="InterPro" id="IPR004638">
    <property type="entry name" value="EmrB-like"/>
</dbReference>
<gene>
    <name evidence="9" type="ORF">CGZ94_12905</name>
</gene>
<dbReference type="RefSeq" id="WP_094405880.1">
    <property type="nucleotide sequence ID" value="NZ_NMVO01000014.1"/>
</dbReference>
<evidence type="ECO:0000256" key="8">
    <source>
        <dbReference type="SAM" id="Phobius"/>
    </source>
</evidence>
<evidence type="ECO:0000256" key="5">
    <source>
        <dbReference type="ARBA" id="ARBA00022692"/>
    </source>
</evidence>
<dbReference type="PRINTS" id="PR01036">
    <property type="entry name" value="TCRTETB"/>
</dbReference>
<dbReference type="Gene3D" id="1.20.1250.20">
    <property type="entry name" value="MFS general substrate transporter like domains"/>
    <property type="match status" value="2"/>
</dbReference>
<feature type="transmembrane region" description="Helical" evidence="8">
    <location>
        <begin position="61"/>
        <end position="80"/>
    </location>
</feature>
<name>A0A255GII8_9ACTN</name>
<dbReference type="EMBL" id="NMVO01000014">
    <property type="protein sequence ID" value="OYO12794.1"/>
    <property type="molecule type" value="Genomic_DNA"/>
</dbReference>
<feature type="transmembrane region" description="Helical" evidence="8">
    <location>
        <begin position="366"/>
        <end position="392"/>
    </location>
</feature>
<comment type="caution">
    <text evidence="9">The sequence shown here is derived from an EMBL/GenBank/DDBJ whole genome shotgun (WGS) entry which is preliminary data.</text>
</comment>
<keyword evidence="5 8" id="KW-0812">Transmembrane</keyword>
<dbReference type="InterPro" id="IPR020846">
    <property type="entry name" value="MFS_dom"/>
</dbReference>
<dbReference type="PANTHER" id="PTHR42718">
    <property type="entry name" value="MAJOR FACILITATOR SUPERFAMILY MULTIDRUG TRANSPORTER MFSC"/>
    <property type="match status" value="1"/>
</dbReference>
<feature type="transmembrane region" description="Helical" evidence="8">
    <location>
        <begin position="89"/>
        <end position="108"/>
    </location>
</feature>
<evidence type="ECO:0000256" key="3">
    <source>
        <dbReference type="ARBA" id="ARBA00022448"/>
    </source>
</evidence>
<dbReference type="Pfam" id="PF07690">
    <property type="entry name" value="MFS_1"/>
    <property type="match status" value="1"/>
</dbReference>
<accession>A0A4R6LSW4</accession>
<keyword evidence="6 8" id="KW-1133">Transmembrane helix</keyword>
<feature type="transmembrane region" description="Helical" evidence="8">
    <location>
        <begin position="413"/>
        <end position="431"/>
    </location>
</feature>
<evidence type="ECO:0000313" key="10">
    <source>
        <dbReference type="Proteomes" id="UP000215896"/>
    </source>
</evidence>
<keyword evidence="10" id="KW-1185">Reference proteome</keyword>
<accession>A0A255GII8</accession>
<sequence length="468" mass="47593">MSARTASGARAELEPIDARTWRLCWVIVLGAFASGLDAAIVNVGLDTMSRSLGAPLSLTQWVASGYLLALAVSLPAAGWLSRRLGSGRLWLLALAAFTIASLGCALAPSVELLIVARVLQGLSGGILIPTGQTVLGQAVGPARLGRAMGTLGIAVSAAPAIGSLLGGVILRYAPWPWLFVINLPIGATGLLLGRRLIPRGESSNTQPLHRTGLVLIAVGLPALVYATTRWGDTGHLDAGVLGVAALAILALAGFVLVSLRSAQPLFDVGLYRLGAFRAGAITAFFSGVLIFGSGVLFALYFQLGRGQSPFQAGISLIGVAAATSITAPLTGRWVDRSGPAPVALVGALLALATTLPLIWLPVTAPLWLVQVLLVGFGAAVNLVAMPAGIAAYQAVPANRLPDAITQVNILQRVGGSLGGAICAVLIARTPADPAAAFSQAAMALVVSAVGCTIGALLIRSSRAGDHPA</sequence>
<keyword evidence="3" id="KW-0813">Transport</keyword>
<feature type="transmembrane region" description="Helical" evidence="8">
    <location>
        <begin position="21"/>
        <end position="41"/>
    </location>
</feature>
<evidence type="ECO:0000256" key="4">
    <source>
        <dbReference type="ARBA" id="ARBA00022475"/>
    </source>
</evidence>
<feature type="transmembrane region" description="Helical" evidence="8">
    <location>
        <begin position="175"/>
        <end position="196"/>
    </location>
</feature>
<dbReference type="InterPro" id="IPR036259">
    <property type="entry name" value="MFS_trans_sf"/>
</dbReference>
<feature type="transmembrane region" description="Helical" evidence="8">
    <location>
        <begin position="437"/>
        <end position="458"/>
    </location>
</feature>
<dbReference type="OrthoDB" id="7375466at2"/>
<feature type="transmembrane region" description="Helical" evidence="8">
    <location>
        <begin position="280"/>
        <end position="303"/>
    </location>
</feature>
<dbReference type="GO" id="GO:0022857">
    <property type="term" value="F:transmembrane transporter activity"/>
    <property type="evidence" value="ECO:0007669"/>
    <property type="project" value="InterPro"/>
</dbReference>
<proteinExistence type="inferred from homology"/>
<dbReference type="SUPFAM" id="SSF103473">
    <property type="entry name" value="MFS general substrate transporter"/>
    <property type="match status" value="1"/>
</dbReference>
<dbReference type="NCBIfam" id="TIGR00711">
    <property type="entry name" value="efflux_EmrB"/>
    <property type="match status" value="1"/>
</dbReference>
<evidence type="ECO:0000256" key="7">
    <source>
        <dbReference type="ARBA" id="ARBA00023136"/>
    </source>
</evidence>
<feature type="transmembrane region" description="Helical" evidence="8">
    <location>
        <begin position="147"/>
        <end position="169"/>
    </location>
</feature>
<protein>
    <submittedName>
        <fullName evidence="9">MFS transporter</fullName>
    </submittedName>
</protein>
<evidence type="ECO:0000313" key="9">
    <source>
        <dbReference type="EMBL" id="OYO12794.1"/>
    </source>
</evidence>
<dbReference type="AlphaFoldDB" id="A0A255GII8"/>
<evidence type="ECO:0000256" key="6">
    <source>
        <dbReference type="ARBA" id="ARBA00022989"/>
    </source>
</evidence>
<feature type="transmembrane region" description="Helical" evidence="8">
    <location>
        <begin position="114"/>
        <end position="135"/>
    </location>
</feature>
<dbReference type="GO" id="GO:0005886">
    <property type="term" value="C:plasma membrane"/>
    <property type="evidence" value="ECO:0007669"/>
    <property type="project" value="UniProtKB-SubCell"/>
</dbReference>
<feature type="transmembrane region" description="Helical" evidence="8">
    <location>
        <begin position="208"/>
        <end position="226"/>
    </location>
</feature>
<evidence type="ECO:0000256" key="1">
    <source>
        <dbReference type="ARBA" id="ARBA00004651"/>
    </source>
</evidence>
<keyword evidence="7 8" id="KW-0472">Membrane</keyword>
<comment type="similarity">
    <text evidence="2">Belongs to the major facilitator superfamily. EmrB family.</text>
</comment>
<comment type="subcellular location">
    <subcellularLocation>
        <location evidence="1">Cell membrane</location>
        <topology evidence="1">Multi-pass membrane protein</topology>
    </subcellularLocation>
</comment>
<reference evidence="9 10" key="1">
    <citation type="submission" date="2017-07" db="EMBL/GenBank/DDBJ databases">
        <title>Draft whole genome sequences of clinical Proprionibacteriaceae strains.</title>
        <authorList>
            <person name="Bernier A.-M."/>
            <person name="Bernard K."/>
            <person name="Domingo M.-C."/>
        </authorList>
    </citation>
    <scope>NUCLEOTIDE SEQUENCE [LARGE SCALE GENOMIC DNA]</scope>
    <source>
        <strain evidence="9 10">NML 030167</strain>
    </source>
</reference>
<dbReference type="InterPro" id="IPR011701">
    <property type="entry name" value="MFS"/>
</dbReference>
<dbReference type="PROSITE" id="PS50850">
    <property type="entry name" value="MFS"/>
    <property type="match status" value="1"/>
</dbReference>
<feature type="transmembrane region" description="Helical" evidence="8">
    <location>
        <begin position="238"/>
        <end position="259"/>
    </location>
</feature>
<organism evidence="9 10">
    <name type="scientific">Enemella evansiae</name>
    <dbReference type="NCBI Taxonomy" id="2016499"/>
    <lineage>
        <taxon>Bacteria</taxon>
        <taxon>Bacillati</taxon>
        <taxon>Actinomycetota</taxon>
        <taxon>Actinomycetes</taxon>
        <taxon>Propionibacteriales</taxon>
        <taxon>Propionibacteriaceae</taxon>
        <taxon>Enemella</taxon>
    </lineage>
</organism>